<protein>
    <submittedName>
        <fullName evidence="3">Sulfurtransferase-like selenium metabolism protein YedF</fullName>
    </submittedName>
</protein>
<dbReference type="SUPFAM" id="SSF75169">
    <property type="entry name" value="DsrEFH-like"/>
    <property type="match status" value="1"/>
</dbReference>
<evidence type="ECO:0000313" key="3">
    <source>
        <dbReference type="EMBL" id="MBK5897721.1"/>
    </source>
</evidence>
<dbReference type="SUPFAM" id="SSF64307">
    <property type="entry name" value="SirA-like"/>
    <property type="match status" value="1"/>
</dbReference>
<comment type="similarity">
    <text evidence="1">Belongs to the sulfur carrier protein TusA family.</text>
</comment>
<sequence length="198" mass="21185">MEKKLDCKGMACPLPVVTAKKAMEEFTEEGIVEVVVDNDTAVQNLLKLAAKSNFAAASEKKSDEEFVVRIEVKPDAGAEKNENEKKSGPTTVVISSATMGSGDDELGKNLMKAFIFALTNVTPTPDNIIFYNGGAHLTVEGSASLEDLKNLEKAGVNIMTCGTCLNFYGIAEKLQVGQVSNMYDIAQTMADSGLVIRP</sequence>
<dbReference type="Pfam" id="PF01206">
    <property type="entry name" value="TusA"/>
    <property type="match status" value="1"/>
</dbReference>
<name>A0ABS1J0P4_9FIRM</name>
<organism evidence="3 4">
    <name type="scientific">Catonella massiliensis</name>
    <dbReference type="NCBI Taxonomy" id="2799636"/>
    <lineage>
        <taxon>Bacteria</taxon>
        <taxon>Bacillati</taxon>
        <taxon>Bacillota</taxon>
        <taxon>Clostridia</taxon>
        <taxon>Lachnospirales</taxon>
        <taxon>Lachnospiraceae</taxon>
        <taxon>Catonella</taxon>
    </lineage>
</organism>
<dbReference type="RefSeq" id="WP_208429187.1">
    <property type="nucleotide sequence ID" value="NZ_JAEPRJ010000001.1"/>
</dbReference>
<dbReference type="Gene3D" id="3.30.110.40">
    <property type="entry name" value="TusA-like domain"/>
    <property type="match status" value="1"/>
</dbReference>
<dbReference type="InterPro" id="IPR001455">
    <property type="entry name" value="TusA-like"/>
</dbReference>
<gene>
    <name evidence="3" type="primary">yedF</name>
    <name evidence="3" type="ORF">JJN12_08025</name>
</gene>
<dbReference type="Pfam" id="PF02635">
    <property type="entry name" value="DsrE"/>
    <property type="match status" value="1"/>
</dbReference>
<accession>A0ABS1J0P4</accession>
<dbReference type="NCBIfam" id="TIGR03527">
    <property type="entry name" value="selenium_YedF"/>
    <property type="match status" value="1"/>
</dbReference>
<dbReference type="InterPro" id="IPR019870">
    <property type="entry name" value="Se_metab_YedF"/>
</dbReference>
<dbReference type="InterPro" id="IPR003787">
    <property type="entry name" value="Sulphur_relay_DsrE/F-like"/>
</dbReference>
<dbReference type="InterPro" id="IPR036868">
    <property type="entry name" value="TusA-like_sf"/>
</dbReference>
<dbReference type="PANTHER" id="PTHR33279">
    <property type="entry name" value="SULFUR CARRIER PROTEIN YEDF-RELATED"/>
    <property type="match status" value="1"/>
</dbReference>
<evidence type="ECO:0000259" key="2">
    <source>
        <dbReference type="Pfam" id="PF01206"/>
    </source>
</evidence>
<dbReference type="InterPro" id="IPR027396">
    <property type="entry name" value="DsrEFH-like"/>
</dbReference>
<reference evidence="3 4" key="1">
    <citation type="submission" date="2021-01" db="EMBL/GenBank/DDBJ databases">
        <title>Isolation and description of Catonella massiliensis sp. nov., a novel Catonella species, isolated from a stable periodontitis subject.</title>
        <authorList>
            <person name="Antezack A."/>
            <person name="Boxberger M."/>
            <person name="La Scola B."/>
            <person name="Monnet-Corti V."/>
        </authorList>
    </citation>
    <scope>NUCLEOTIDE SEQUENCE [LARGE SCALE GENOMIC DNA]</scope>
    <source>
        <strain evidence="3 4">Marseille-Q4567</strain>
    </source>
</reference>
<evidence type="ECO:0000313" key="4">
    <source>
        <dbReference type="Proteomes" id="UP000604730"/>
    </source>
</evidence>
<dbReference type="EMBL" id="JAEPRJ010000001">
    <property type="protein sequence ID" value="MBK5897721.1"/>
    <property type="molecule type" value="Genomic_DNA"/>
</dbReference>
<dbReference type="PANTHER" id="PTHR33279:SF6">
    <property type="entry name" value="SULFUR CARRIER PROTEIN YEDF-RELATED"/>
    <property type="match status" value="1"/>
</dbReference>
<dbReference type="Gene3D" id="3.40.1260.10">
    <property type="entry name" value="DsrEFH-like"/>
    <property type="match status" value="1"/>
</dbReference>
<dbReference type="Proteomes" id="UP000604730">
    <property type="component" value="Unassembled WGS sequence"/>
</dbReference>
<evidence type="ECO:0000256" key="1">
    <source>
        <dbReference type="ARBA" id="ARBA00008984"/>
    </source>
</evidence>
<feature type="domain" description="UPF0033" evidence="2">
    <location>
        <begin position="3"/>
        <end position="71"/>
    </location>
</feature>
<comment type="caution">
    <text evidence="3">The sequence shown here is derived from an EMBL/GenBank/DDBJ whole genome shotgun (WGS) entry which is preliminary data.</text>
</comment>
<proteinExistence type="inferred from homology"/>
<keyword evidence="4" id="KW-1185">Reference proteome</keyword>